<dbReference type="Proteomes" id="UP000507954">
    <property type="component" value="Unassembled WGS sequence"/>
</dbReference>
<name>A0A508X4X8_9HYPH</name>
<gene>
    <name evidence="1" type="ORF">EMEDMD4_730027</name>
</gene>
<dbReference type="EMBL" id="CABFNB010000143">
    <property type="protein sequence ID" value="VTZ64899.1"/>
    <property type="molecule type" value="Genomic_DNA"/>
</dbReference>
<accession>A0A508X4X8</accession>
<organism evidence="1">
    <name type="scientific">Sinorhizobium medicae</name>
    <dbReference type="NCBI Taxonomy" id="110321"/>
    <lineage>
        <taxon>Bacteria</taxon>
        <taxon>Pseudomonadati</taxon>
        <taxon>Pseudomonadota</taxon>
        <taxon>Alphaproteobacteria</taxon>
        <taxon>Hyphomicrobiales</taxon>
        <taxon>Rhizobiaceae</taxon>
        <taxon>Sinorhizobium/Ensifer group</taxon>
        <taxon>Sinorhizobium</taxon>
    </lineage>
</organism>
<protein>
    <submittedName>
        <fullName evidence="1">Uncharacterized protein</fullName>
    </submittedName>
</protein>
<reference evidence="1" key="1">
    <citation type="submission" date="2019-06" db="EMBL/GenBank/DDBJ databases">
        <authorList>
            <person name="Le Quere A."/>
            <person name="Colella S."/>
        </authorList>
    </citation>
    <scope>NUCLEOTIDE SEQUENCE</scope>
    <source>
        <strain evidence="1">EmedicaeMD41</strain>
    </source>
</reference>
<proteinExistence type="predicted"/>
<sequence>MPRQVSRRKQIAVLRSSPKLKRGAVLTTEMAQQTPADVPCTGFQTDGTVALIGSFREASEFTKNLG</sequence>
<dbReference type="AlphaFoldDB" id="A0A508X4X8"/>
<evidence type="ECO:0000313" key="1">
    <source>
        <dbReference type="EMBL" id="VTZ64899.1"/>
    </source>
</evidence>